<protein>
    <recommendedName>
        <fullName evidence="4">OTU domain-containing protein</fullName>
    </recommendedName>
</protein>
<proteinExistence type="predicted"/>
<comment type="caution">
    <text evidence="2">The sequence shown here is derived from an EMBL/GenBank/DDBJ whole genome shotgun (WGS) entry which is preliminary data.</text>
</comment>
<dbReference type="AlphaFoldDB" id="A0A6A3LCK9"/>
<feature type="compositionally biased region" description="Polar residues" evidence="1">
    <location>
        <begin position="466"/>
        <end position="482"/>
    </location>
</feature>
<evidence type="ECO:0000256" key="1">
    <source>
        <dbReference type="SAM" id="MobiDB-lite"/>
    </source>
</evidence>
<reference evidence="2 3" key="1">
    <citation type="submission" date="2018-09" db="EMBL/GenBank/DDBJ databases">
        <title>Genomic investigation of the strawberry pathogen Phytophthora fragariae indicates pathogenicity is determined by transcriptional variation in three key races.</title>
        <authorList>
            <person name="Adams T.M."/>
            <person name="Armitage A.D."/>
            <person name="Sobczyk M.K."/>
            <person name="Bates H.J."/>
            <person name="Dunwell J.M."/>
            <person name="Nellist C.F."/>
            <person name="Harrison R.J."/>
        </authorList>
    </citation>
    <scope>NUCLEOTIDE SEQUENCE [LARGE SCALE GENOMIC DNA]</scope>
    <source>
        <strain evidence="2 3">SCRP324</strain>
    </source>
</reference>
<feature type="compositionally biased region" description="Polar residues" evidence="1">
    <location>
        <begin position="426"/>
        <end position="441"/>
    </location>
</feature>
<gene>
    <name evidence="2" type="ORF">PR002_g14464</name>
</gene>
<dbReference type="Proteomes" id="UP000435112">
    <property type="component" value="Unassembled WGS sequence"/>
</dbReference>
<dbReference type="EMBL" id="QXFU01001005">
    <property type="protein sequence ID" value="KAE9013583.1"/>
    <property type="molecule type" value="Genomic_DNA"/>
</dbReference>
<evidence type="ECO:0008006" key="4">
    <source>
        <dbReference type="Google" id="ProtNLM"/>
    </source>
</evidence>
<dbReference type="OrthoDB" id="127577at2759"/>
<organism evidence="2 3">
    <name type="scientific">Phytophthora rubi</name>
    <dbReference type="NCBI Taxonomy" id="129364"/>
    <lineage>
        <taxon>Eukaryota</taxon>
        <taxon>Sar</taxon>
        <taxon>Stramenopiles</taxon>
        <taxon>Oomycota</taxon>
        <taxon>Peronosporomycetes</taxon>
        <taxon>Peronosporales</taxon>
        <taxon>Peronosporaceae</taxon>
        <taxon>Phytophthora</taxon>
    </lineage>
</organism>
<feature type="compositionally biased region" description="Basic and acidic residues" evidence="1">
    <location>
        <begin position="507"/>
        <end position="517"/>
    </location>
</feature>
<name>A0A6A3LCK9_9STRA</name>
<feature type="region of interest" description="Disordered" evidence="1">
    <location>
        <begin position="426"/>
        <end position="552"/>
    </location>
</feature>
<evidence type="ECO:0000313" key="2">
    <source>
        <dbReference type="EMBL" id="KAE9013583.1"/>
    </source>
</evidence>
<sequence>MKPEIVNFNVDVTNAIFISSIMQKLQSVNSSAMLIVVDFVQMLISLFDLRLMLKDIRDITNESTDQAIACALVIVAKYPELGELPLLTMTSKSDIFRSSKTAPLTRAEDAAAQDVRSPTNYAAAVNRGRQAFQCAESTPPTHVAGSWKPREQHNLLATLAKDWQSTSEPVDTPEQAALRKVAVATSEVHADTALRQKTATELEVLLHYLSGSLELPHPPNFAKAVLPLLQRAMLEQYHETHHEAMLTADVTPRAQLRKSMTHNTLIGLLFKASTDTDCGRRMLGRLMDDVKRLYFDGIHTLHFVFNSQRIAQIYAGTAFRLNGTCIVLEDSTSEAEEGVYKEATLRRKYARDRAMGRFTALEDSDDDPELDGSDHDDEEAPYAYVARLSAPVNVSGMDAKDCDPADGLDSRQGGAALDVLPRELTTDSQGYFPNGQSQQALPQVRGEEVSGSASDTNMLSVEDTDLSSYVGSSQPSCTQSPASIPGSEFPFSLDSELNQASTPVAVEEPKSSTRTEGDNSTETGVLLNSGPAHAQTPSLSQEGFSIEGTKPAPGMPQQLPTFLIPFSGSLIKVPANGQCAYAALYASTTASAEPRLQFTSEVVKDANIIKRSIYTLMMINLANDVECKVVDPCRELKRLYPSQPAPLDVAVATAALYTHYEQERNRSVNAHIPSEFWAGPEVLRAMAQYLREPLFVLDVDINNDSHVQRYFYQDYTLRNGDIHEIGCGGALTDADAKLMLGHYARLHVLPVLLVLKRHEGHFYGVNAGDVATKWQAEGDREFATQHCGRHPG</sequence>
<evidence type="ECO:0000313" key="3">
    <source>
        <dbReference type="Proteomes" id="UP000435112"/>
    </source>
</evidence>
<accession>A0A6A3LCK9</accession>